<protein>
    <submittedName>
        <fullName evidence="2">TIGR01244 family phosphatase</fullName>
    </submittedName>
</protein>
<name>A0ABX1GGC0_9GAMM</name>
<organism evidence="2 3">
    <name type="scientific">Spongiibacter thalassae</name>
    <dbReference type="NCBI Taxonomy" id="2721624"/>
    <lineage>
        <taxon>Bacteria</taxon>
        <taxon>Pseudomonadati</taxon>
        <taxon>Pseudomonadota</taxon>
        <taxon>Gammaproteobacteria</taxon>
        <taxon>Cellvibrionales</taxon>
        <taxon>Spongiibacteraceae</taxon>
        <taxon>Spongiibacter</taxon>
    </lineage>
</organism>
<comment type="caution">
    <text evidence="2">The sequence shown here is derived from an EMBL/GenBank/DDBJ whole genome shotgun (WGS) entry which is preliminary data.</text>
</comment>
<dbReference type="Gene3D" id="3.90.190.10">
    <property type="entry name" value="Protein tyrosine phosphatase superfamily"/>
    <property type="match status" value="1"/>
</dbReference>
<dbReference type="RefSeq" id="WP_168450770.1">
    <property type="nucleotide sequence ID" value="NZ_JAAWWK010000004.1"/>
</dbReference>
<dbReference type="InterPro" id="IPR029021">
    <property type="entry name" value="Prot-tyrosine_phosphatase-like"/>
</dbReference>
<feature type="domain" description="Beta-lactamase hydrolase-like protein phosphatase-like" evidence="1">
    <location>
        <begin position="2"/>
        <end position="110"/>
    </location>
</feature>
<accession>A0ABX1GGC0</accession>
<proteinExistence type="predicted"/>
<sequence>MDIKTLSETLTVSGQLTPSDIDALASRGVKHLICNRPDGEAADQPQYAVIADRAKAAGIQCHFLPVVPGQITAEDISQFGALLSSGEVTHAYCRTGTRCTHLWALSQASANKIDDIINTAAAAGYDISALRDTLSLRASQ</sequence>
<evidence type="ECO:0000313" key="3">
    <source>
        <dbReference type="Proteomes" id="UP000765845"/>
    </source>
</evidence>
<evidence type="ECO:0000259" key="1">
    <source>
        <dbReference type="Pfam" id="PF04273"/>
    </source>
</evidence>
<dbReference type="InterPro" id="IPR005939">
    <property type="entry name" value="BLH_phosphatase-like"/>
</dbReference>
<dbReference type="NCBIfam" id="TIGR01244">
    <property type="entry name" value="TIGR01244 family sulfur transferase"/>
    <property type="match status" value="1"/>
</dbReference>
<dbReference type="Pfam" id="PF04273">
    <property type="entry name" value="BLH_phosphatase"/>
    <property type="match status" value="1"/>
</dbReference>
<reference evidence="2 3" key="1">
    <citation type="submission" date="2020-04" db="EMBL/GenBank/DDBJ databases">
        <authorList>
            <person name="Yoon J."/>
        </authorList>
    </citation>
    <scope>NUCLEOTIDE SEQUENCE [LARGE SCALE GENOMIC DNA]</scope>
    <source>
        <strain evidence="2 3">KMU-166</strain>
    </source>
</reference>
<keyword evidence="3" id="KW-1185">Reference proteome</keyword>
<dbReference type="EMBL" id="JAAWWK010000004">
    <property type="protein sequence ID" value="NKI18250.1"/>
    <property type="molecule type" value="Genomic_DNA"/>
</dbReference>
<evidence type="ECO:0000313" key="2">
    <source>
        <dbReference type="EMBL" id="NKI18250.1"/>
    </source>
</evidence>
<dbReference type="Proteomes" id="UP000765845">
    <property type="component" value="Unassembled WGS sequence"/>
</dbReference>
<gene>
    <name evidence="2" type="ORF">HCU74_12615</name>
</gene>